<comment type="caution">
    <text evidence="6">The sequence shown here is derived from an EMBL/GenBank/DDBJ whole genome shotgun (WGS) entry which is preliminary data.</text>
</comment>
<evidence type="ECO:0000256" key="2">
    <source>
        <dbReference type="ARBA" id="ARBA00023110"/>
    </source>
</evidence>
<dbReference type="InterPro" id="IPR044666">
    <property type="entry name" value="Cyclophilin_A-like"/>
</dbReference>
<dbReference type="SUPFAM" id="SSF50891">
    <property type="entry name" value="Cyclophilin-like"/>
    <property type="match status" value="1"/>
</dbReference>
<feature type="chain" id="PRO_5032477884" description="peptidylprolyl isomerase" evidence="4">
    <location>
        <begin position="19"/>
        <end position="474"/>
    </location>
</feature>
<name>A0A841GZU4_9BACT</name>
<dbReference type="PROSITE" id="PS50072">
    <property type="entry name" value="CSA_PPIASE_2"/>
    <property type="match status" value="1"/>
</dbReference>
<dbReference type="Pfam" id="PF00160">
    <property type="entry name" value="Pro_isomerase"/>
    <property type="match status" value="1"/>
</dbReference>
<dbReference type="CDD" id="cd00317">
    <property type="entry name" value="cyclophilin"/>
    <property type="match status" value="1"/>
</dbReference>
<protein>
    <recommendedName>
        <fullName evidence="1">peptidylprolyl isomerase</fullName>
        <ecNumber evidence="1">5.2.1.8</ecNumber>
    </recommendedName>
</protein>
<dbReference type="Gene3D" id="1.25.10.10">
    <property type="entry name" value="Leucine-rich Repeat Variant"/>
    <property type="match status" value="1"/>
</dbReference>
<evidence type="ECO:0000313" key="7">
    <source>
        <dbReference type="Proteomes" id="UP000582837"/>
    </source>
</evidence>
<keyword evidence="7" id="KW-1185">Reference proteome</keyword>
<dbReference type="AlphaFoldDB" id="A0A841GZU4"/>
<dbReference type="Proteomes" id="UP000582837">
    <property type="component" value="Unassembled WGS sequence"/>
</dbReference>
<gene>
    <name evidence="6" type="ORF">HNQ61_002896</name>
</gene>
<dbReference type="RefSeq" id="WP_170034013.1">
    <property type="nucleotide sequence ID" value="NZ_JABDTL010000001.1"/>
</dbReference>
<dbReference type="InterPro" id="IPR016024">
    <property type="entry name" value="ARM-type_fold"/>
</dbReference>
<reference evidence="6 7" key="1">
    <citation type="submission" date="2020-08" db="EMBL/GenBank/DDBJ databases">
        <title>Genomic Encyclopedia of Type Strains, Phase IV (KMG-IV): sequencing the most valuable type-strain genomes for metagenomic binning, comparative biology and taxonomic classification.</title>
        <authorList>
            <person name="Goeker M."/>
        </authorList>
    </citation>
    <scope>NUCLEOTIDE SEQUENCE [LARGE SCALE GENOMIC DNA]</scope>
    <source>
        <strain evidence="6 7">DSM 29007</strain>
    </source>
</reference>
<feature type="domain" description="PPIase cyclophilin-type" evidence="5">
    <location>
        <begin position="342"/>
        <end position="474"/>
    </location>
</feature>
<dbReference type="PANTHER" id="PTHR45625">
    <property type="entry name" value="PEPTIDYL-PROLYL CIS-TRANS ISOMERASE-RELATED"/>
    <property type="match status" value="1"/>
</dbReference>
<sequence length="474" mass="50607">MKNTWILALLLAAAPAQAQTRADSALVGRILAAEDRRDSTNAALSAGMQSAEPRVRVIARRAAQRIRDPNFAARDSFPAAAPSRAWPEPAWRLRYRALAERKDDCGAIRMALADSVWQVRLRAADVAGAGCGADSAVVRVLAGWVDELPRDTGRRSSGGVSWHAAAHAQVALARIAPAVARERLPRLASHADWHVRLFAARAAAVLADTARLRAFARDADGNVREAAIDALSKLAGHGADDVYLAALDGTDAQAVRAAAVALKDSPLPAARMAANAAYDRWVRRANASERDVRVALLEAAGRPASDDRPRSARVDLPADAVALALGREVRVRVSMSPSAGGGSFVVRLRGDVAPVMSARVLGLVQSGYYDGGSWHRVEPDFVIQGGGPGTNEYVGYAHYLRDELSTIAHPRGTVGMSTRSHDTGDAQWFINLKNNPSLVREYSIFAEVIEGIDVVDGILEGDIVSTMRVEPAAR</sequence>
<evidence type="ECO:0000256" key="3">
    <source>
        <dbReference type="ARBA" id="ARBA00023235"/>
    </source>
</evidence>
<dbReference type="InterPro" id="IPR011989">
    <property type="entry name" value="ARM-like"/>
</dbReference>
<organism evidence="6 7">
    <name type="scientific">Longimicrobium terrae</name>
    <dbReference type="NCBI Taxonomy" id="1639882"/>
    <lineage>
        <taxon>Bacteria</taxon>
        <taxon>Pseudomonadati</taxon>
        <taxon>Gemmatimonadota</taxon>
        <taxon>Longimicrobiia</taxon>
        <taxon>Longimicrobiales</taxon>
        <taxon>Longimicrobiaceae</taxon>
        <taxon>Longimicrobium</taxon>
    </lineage>
</organism>
<dbReference type="EMBL" id="JACHIA010000007">
    <property type="protein sequence ID" value="MBB6071272.1"/>
    <property type="molecule type" value="Genomic_DNA"/>
</dbReference>
<evidence type="ECO:0000259" key="5">
    <source>
        <dbReference type="PROSITE" id="PS50072"/>
    </source>
</evidence>
<evidence type="ECO:0000256" key="4">
    <source>
        <dbReference type="SAM" id="SignalP"/>
    </source>
</evidence>
<keyword evidence="4" id="KW-0732">Signal</keyword>
<dbReference type="PRINTS" id="PR00153">
    <property type="entry name" value="CSAPPISMRASE"/>
</dbReference>
<dbReference type="GO" id="GO:0003755">
    <property type="term" value="F:peptidyl-prolyl cis-trans isomerase activity"/>
    <property type="evidence" value="ECO:0007669"/>
    <property type="project" value="UniProtKB-KW"/>
</dbReference>
<dbReference type="InterPro" id="IPR029000">
    <property type="entry name" value="Cyclophilin-like_dom_sf"/>
</dbReference>
<dbReference type="Gene3D" id="2.40.100.10">
    <property type="entry name" value="Cyclophilin-like"/>
    <property type="match status" value="1"/>
</dbReference>
<keyword evidence="3 6" id="KW-0413">Isomerase</keyword>
<dbReference type="PANTHER" id="PTHR45625:SF4">
    <property type="entry name" value="PEPTIDYLPROLYL ISOMERASE DOMAIN AND WD REPEAT-CONTAINING PROTEIN 1"/>
    <property type="match status" value="1"/>
</dbReference>
<keyword evidence="2" id="KW-0697">Rotamase</keyword>
<dbReference type="InterPro" id="IPR002130">
    <property type="entry name" value="Cyclophilin-type_PPIase_dom"/>
</dbReference>
<dbReference type="EC" id="5.2.1.8" evidence="1"/>
<feature type="signal peptide" evidence="4">
    <location>
        <begin position="1"/>
        <end position="18"/>
    </location>
</feature>
<evidence type="ECO:0000313" key="6">
    <source>
        <dbReference type="EMBL" id="MBB6071272.1"/>
    </source>
</evidence>
<proteinExistence type="predicted"/>
<accession>A0A841GZU4</accession>
<dbReference type="Pfam" id="PF13646">
    <property type="entry name" value="HEAT_2"/>
    <property type="match status" value="1"/>
</dbReference>
<evidence type="ECO:0000256" key="1">
    <source>
        <dbReference type="ARBA" id="ARBA00013194"/>
    </source>
</evidence>
<dbReference type="SUPFAM" id="SSF48371">
    <property type="entry name" value="ARM repeat"/>
    <property type="match status" value="1"/>
</dbReference>